<protein>
    <submittedName>
        <fullName evidence="7">DUF4149 domain-containing protein</fullName>
    </submittedName>
</protein>
<evidence type="ECO:0000256" key="5">
    <source>
        <dbReference type="SAM" id="Phobius"/>
    </source>
</evidence>
<dbReference type="RefSeq" id="WP_135191555.1">
    <property type="nucleotide sequence ID" value="NZ_SPUM01000135.1"/>
</dbReference>
<dbReference type="OrthoDB" id="5797290at2"/>
<dbReference type="AlphaFoldDB" id="A0A4Y9SQ47"/>
<evidence type="ECO:0000313" key="7">
    <source>
        <dbReference type="EMBL" id="TFW28668.1"/>
    </source>
</evidence>
<evidence type="ECO:0000259" key="6">
    <source>
        <dbReference type="Pfam" id="PF13664"/>
    </source>
</evidence>
<keyword evidence="8" id="KW-1185">Reference proteome</keyword>
<dbReference type="InterPro" id="IPR025423">
    <property type="entry name" value="TMEM205-like"/>
</dbReference>
<dbReference type="Proteomes" id="UP000297258">
    <property type="component" value="Unassembled WGS sequence"/>
</dbReference>
<dbReference type="EMBL" id="SPUM01000135">
    <property type="protein sequence ID" value="TFW28668.1"/>
    <property type="molecule type" value="Genomic_DNA"/>
</dbReference>
<name>A0A4Y9SQ47_9BURK</name>
<keyword evidence="3 5" id="KW-1133">Transmembrane helix</keyword>
<comment type="caution">
    <text evidence="7">The sequence shown here is derived from an EMBL/GenBank/DDBJ whole genome shotgun (WGS) entry which is preliminary data.</text>
</comment>
<feature type="transmembrane region" description="Helical" evidence="5">
    <location>
        <begin position="78"/>
        <end position="96"/>
    </location>
</feature>
<keyword evidence="4 5" id="KW-0472">Membrane</keyword>
<proteinExistence type="predicted"/>
<dbReference type="Pfam" id="PF13664">
    <property type="entry name" value="DUF4149"/>
    <property type="match status" value="1"/>
</dbReference>
<organism evidence="7 8">
    <name type="scientific">Massilia horti</name>
    <dbReference type="NCBI Taxonomy" id="2562153"/>
    <lineage>
        <taxon>Bacteria</taxon>
        <taxon>Pseudomonadati</taxon>
        <taxon>Pseudomonadota</taxon>
        <taxon>Betaproteobacteria</taxon>
        <taxon>Burkholderiales</taxon>
        <taxon>Oxalobacteraceae</taxon>
        <taxon>Telluria group</taxon>
        <taxon>Massilia</taxon>
    </lineage>
</organism>
<feature type="transmembrane region" description="Helical" evidence="5">
    <location>
        <begin position="50"/>
        <end position="66"/>
    </location>
</feature>
<comment type="subcellular location">
    <subcellularLocation>
        <location evidence="1">Membrane</location>
    </subcellularLocation>
</comment>
<evidence type="ECO:0000256" key="3">
    <source>
        <dbReference type="ARBA" id="ARBA00022989"/>
    </source>
</evidence>
<gene>
    <name evidence="7" type="ORF">E4O92_20690</name>
</gene>
<evidence type="ECO:0000256" key="1">
    <source>
        <dbReference type="ARBA" id="ARBA00004370"/>
    </source>
</evidence>
<dbReference type="GO" id="GO:0016020">
    <property type="term" value="C:membrane"/>
    <property type="evidence" value="ECO:0007669"/>
    <property type="project" value="UniProtKB-SubCell"/>
</dbReference>
<evidence type="ECO:0000256" key="2">
    <source>
        <dbReference type="ARBA" id="ARBA00022692"/>
    </source>
</evidence>
<feature type="domain" description="TMEM205-like" evidence="6">
    <location>
        <begin position="9"/>
        <end position="106"/>
    </location>
</feature>
<keyword evidence="2 5" id="KW-0812">Transmembrane</keyword>
<accession>A0A4Y9SQ47</accession>
<evidence type="ECO:0000313" key="8">
    <source>
        <dbReference type="Proteomes" id="UP000297258"/>
    </source>
</evidence>
<feature type="transmembrane region" description="Helical" evidence="5">
    <location>
        <begin position="12"/>
        <end position="30"/>
    </location>
</feature>
<sequence length="147" mass="15836">MKLAAARRLVASLWAGSLWAVGYLVAPTLFAHVDSSLAGEMVGHLLRSEAWLSIACALAMLALLRLAAELEPRHRRQLVVVVLAMLACTLVVYLGLQPVMAQLREAAGAGGVRNSPQWGQFAMLHGLSQLIYVTQSVLGVVLVVRIR</sequence>
<evidence type="ECO:0000256" key="4">
    <source>
        <dbReference type="ARBA" id="ARBA00023136"/>
    </source>
</evidence>
<feature type="transmembrane region" description="Helical" evidence="5">
    <location>
        <begin position="122"/>
        <end position="144"/>
    </location>
</feature>
<reference evidence="7 8" key="1">
    <citation type="submission" date="2019-03" db="EMBL/GenBank/DDBJ databases">
        <title>Draft genome of Massilia hortus sp. nov., a novel bacterial species of the Oxalobacteraceae family.</title>
        <authorList>
            <person name="Peta V."/>
            <person name="Raths R."/>
            <person name="Bucking H."/>
        </authorList>
    </citation>
    <scope>NUCLEOTIDE SEQUENCE [LARGE SCALE GENOMIC DNA]</scope>
    <source>
        <strain evidence="7 8">ONC3</strain>
    </source>
</reference>